<dbReference type="GO" id="GO:0030245">
    <property type="term" value="P:cellulose catabolic process"/>
    <property type="evidence" value="ECO:0007669"/>
    <property type="project" value="UniProtKB-KW"/>
</dbReference>
<dbReference type="InterPro" id="IPR036881">
    <property type="entry name" value="Glyco_hydro_3_C_sf"/>
</dbReference>
<dbReference type="InterPro" id="IPR050288">
    <property type="entry name" value="Cellulose_deg_GH3"/>
</dbReference>
<evidence type="ECO:0000256" key="5">
    <source>
        <dbReference type="ARBA" id="ARBA00012744"/>
    </source>
</evidence>
<evidence type="ECO:0000256" key="19">
    <source>
        <dbReference type="SAM" id="SignalP"/>
    </source>
</evidence>
<dbReference type="InterPro" id="IPR001764">
    <property type="entry name" value="Glyco_hydro_3_N"/>
</dbReference>
<dbReference type="GeneID" id="54487904"/>
<evidence type="ECO:0000256" key="12">
    <source>
        <dbReference type="ARBA" id="ARBA00023295"/>
    </source>
</evidence>
<evidence type="ECO:0000256" key="9">
    <source>
        <dbReference type="ARBA" id="ARBA00023001"/>
    </source>
</evidence>
<feature type="signal peptide" evidence="19">
    <location>
        <begin position="1"/>
        <end position="22"/>
    </location>
</feature>
<evidence type="ECO:0000256" key="18">
    <source>
        <dbReference type="ARBA" id="ARBA00041808"/>
    </source>
</evidence>
<evidence type="ECO:0000256" key="14">
    <source>
        <dbReference type="ARBA" id="ARBA00024983"/>
    </source>
</evidence>
<evidence type="ECO:0000256" key="7">
    <source>
        <dbReference type="ARBA" id="ARBA00022729"/>
    </source>
</evidence>
<protein>
    <recommendedName>
        <fullName evidence="15">Probable beta-glucosidase G</fullName>
        <ecNumber evidence="5">3.2.1.21</ecNumber>
    </recommendedName>
    <alternativeName>
        <fullName evidence="16">Beta-D-glucoside glucohydrolase G</fullName>
    </alternativeName>
    <alternativeName>
        <fullName evidence="17">Cellobiase G</fullName>
    </alternativeName>
    <alternativeName>
        <fullName evidence="18">Gentiobiase G</fullName>
    </alternativeName>
</protein>
<dbReference type="InterPro" id="IPR026891">
    <property type="entry name" value="Fn3-like"/>
</dbReference>
<evidence type="ECO:0000256" key="4">
    <source>
        <dbReference type="ARBA" id="ARBA00005336"/>
    </source>
</evidence>
<evidence type="ECO:0000256" key="6">
    <source>
        <dbReference type="ARBA" id="ARBA00022525"/>
    </source>
</evidence>
<dbReference type="Pfam" id="PF01915">
    <property type="entry name" value="Glyco_hydro_3_C"/>
    <property type="match status" value="1"/>
</dbReference>
<dbReference type="Pfam" id="PF00933">
    <property type="entry name" value="Glyco_hydro_3"/>
    <property type="match status" value="1"/>
</dbReference>
<evidence type="ECO:0000256" key="3">
    <source>
        <dbReference type="ARBA" id="ARBA00004987"/>
    </source>
</evidence>
<evidence type="ECO:0000256" key="11">
    <source>
        <dbReference type="ARBA" id="ARBA00023277"/>
    </source>
</evidence>
<proteinExistence type="inferred from homology"/>
<keyword evidence="11" id="KW-0119">Carbohydrate metabolism</keyword>
<dbReference type="EC" id="3.2.1.21" evidence="5"/>
<dbReference type="OrthoDB" id="416222at2759"/>
<evidence type="ECO:0000256" key="8">
    <source>
        <dbReference type="ARBA" id="ARBA00022801"/>
    </source>
</evidence>
<comment type="function">
    <text evidence="14">Beta-glucosidases are one of a number of cellulolytic enzymes involved in the degradation of cellulosic biomass. Catalyzes the last step releasing glucose from the inhibitory cellobiose.</text>
</comment>
<keyword evidence="10" id="KW-0325">Glycoprotein</keyword>
<dbReference type="SUPFAM" id="SSF51445">
    <property type="entry name" value="(Trans)glycosidases"/>
    <property type="match status" value="1"/>
</dbReference>
<reference evidence="21" key="1">
    <citation type="journal article" date="2020" name="Stud. Mycol.">
        <title>101 Dothideomycetes genomes: a test case for predicting lifestyles and emergence of pathogens.</title>
        <authorList>
            <person name="Haridas S."/>
            <person name="Albert R."/>
            <person name="Binder M."/>
            <person name="Bloem J."/>
            <person name="Labutti K."/>
            <person name="Salamov A."/>
            <person name="Andreopoulos B."/>
            <person name="Baker S."/>
            <person name="Barry K."/>
            <person name="Bills G."/>
            <person name="Bluhm B."/>
            <person name="Cannon C."/>
            <person name="Castanera R."/>
            <person name="Culley D."/>
            <person name="Daum C."/>
            <person name="Ezra D."/>
            <person name="Gonzalez J."/>
            <person name="Henrissat B."/>
            <person name="Kuo A."/>
            <person name="Liang C."/>
            <person name="Lipzen A."/>
            <person name="Lutzoni F."/>
            <person name="Magnuson J."/>
            <person name="Mondo S."/>
            <person name="Nolan M."/>
            <person name="Ohm R."/>
            <person name="Pangilinan J."/>
            <person name="Park H.-J."/>
            <person name="Ramirez L."/>
            <person name="Alfaro M."/>
            <person name="Sun H."/>
            <person name="Tritt A."/>
            <person name="Yoshinaga Y."/>
            <person name="Zwiers L.-H."/>
            <person name="Turgeon B."/>
            <person name="Goodwin S."/>
            <person name="Spatafora J."/>
            <person name="Crous P."/>
            <person name="Grigoriev I."/>
        </authorList>
    </citation>
    <scope>NUCLEOTIDE SEQUENCE</scope>
    <source>
        <strain evidence="21">CBS 121739</strain>
    </source>
</reference>
<dbReference type="Pfam" id="PF14310">
    <property type="entry name" value="Fn3-like"/>
    <property type="match status" value="1"/>
</dbReference>
<dbReference type="PANTHER" id="PTHR42715">
    <property type="entry name" value="BETA-GLUCOSIDASE"/>
    <property type="match status" value="1"/>
</dbReference>
<evidence type="ECO:0000256" key="17">
    <source>
        <dbReference type="ARBA" id="ARBA00041601"/>
    </source>
</evidence>
<feature type="chain" id="PRO_5025363110" description="Probable beta-glucosidase G" evidence="19">
    <location>
        <begin position="23"/>
        <end position="794"/>
    </location>
</feature>
<evidence type="ECO:0000313" key="21">
    <source>
        <dbReference type="EMBL" id="KAF2759088.1"/>
    </source>
</evidence>
<gene>
    <name evidence="21" type="ORF">EJ05DRAFT_499512</name>
</gene>
<dbReference type="InterPro" id="IPR036962">
    <property type="entry name" value="Glyco_hydro_3_N_sf"/>
</dbReference>
<evidence type="ECO:0000256" key="15">
    <source>
        <dbReference type="ARBA" id="ARBA00039579"/>
    </source>
</evidence>
<keyword evidence="8" id="KW-0378">Hydrolase</keyword>
<dbReference type="Gene3D" id="2.60.40.10">
    <property type="entry name" value="Immunoglobulins"/>
    <property type="match status" value="1"/>
</dbReference>
<evidence type="ECO:0000313" key="22">
    <source>
        <dbReference type="Proteomes" id="UP000799437"/>
    </source>
</evidence>
<sequence>MASINKLWCLSLLGFFVALGNAEWDSSLYASSDSFYPSPKISGSGGWEESLSKAQTWVSNLTLAEKVGLVTGSSGPCAGNIAPIERIGFGGLCLQDGPAAIRQALYASVFPAGIAAGASWDRGLINARGRYLGEEFRAKGSHIALAPVAGPLGRSPFGGRNWEGFATDPYLSGVAMEETVLGLQAAGVQATSKHYIGNEQETQRNPTTVNGTTIKSISSNIDDRTLHELYLWPFANAVRAGSASIMCSYNRLNQTYGCENSHTLNNLLKTELGFQGYVMSDWGATHSGVAAIEAGQDMDMPGTISFGDLSSGSFFGANITSAVNNRTLDVARLDDMVLRILTPYFHLHQDENFPPVDETTGSLNFFGAREADKIFKQGPLVDARGEGHADLIRELGAAGTVLLKNENNALPLSSPKNLAIFGNDASDASQGLYYFALFDAFSFPEFGTFAVGGGSGAGRFSYIVSPLEALKAQGQADSTLVQYILDNKYITKAGLESLAPVPDTCLVFLKSWATEGFDRLSLIAESNSTAVVAAVTSVCNNTIVVVHGPGPVIMPWADNPNVTAILAAHYPGEQTGNSIVDVLYGKTNPSGHLPYTIAKNADDYAYNLVNSSALLASTDPNAWQADFTEGQLTDYREFDAFNKSVAYEFGFGLSYTSFSLADLAVTYTFTSPLARTPSPATPIVPGGNAELWDVIASVSVTVANTGSVGGQTVPQLYISMPASVGAGTPVRVLRGFDKVMLEVGESKTVEFELMRRDLSYWDVVAQQWTLPSESIGVSVGFSSRDLVVSGSLTV</sequence>
<dbReference type="PANTHER" id="PTHR42715:SF12">
    <property type="entry name" value="BETA-GLUCOSIDASE G-RELATED"/>
    <property type="match status" value="1"/>
</dbReference>
<dbReference type="InterPro" id="IPR017853">
    <property type="entry name" value="GH"/>
</dbReference>
<organism evidence="21 22">
    <name type="scientific">Pseudovirgaria hyperparasitica</name>
    <dbReference type="NCBI Taxonomy" id="470096"/>
    <lineage>
        <taxon>Eukaryota</taxon>
        <taxon>Fungi</taxon>
        <taxon>Dikarya</taxon>
        <taxon>Ascomycota</taxon>
        <taxon>Pezizomycotina</taxon>
        <taxon>Dothideomycetes</taxon>
        <taxon>Dothideomycetes incertae sedis</taxon>
        <taxon>Acrospermales</taxon>
        <taxon>Acrospermaceae</taxon>
        <taxon>Pseudovirgaria</taxon>
    </lineage>
</organism>
<keyword evidence="12" id="KW-0326">Glycosidase</keyword>
<dbReference type="GO" id="GO:0005576">
    <property type="term" value="C:extracellular region"/>
    <property type="evidence" value="ECO:0007669"/>
    <property type="project" value="UniProtKB-SubCell"/>
</dbReference>
<dbReference type="AlphaFoldDB" id="A0A6A6W872"/>
<dbReference type="SMART" id="SM01217">
    <property type="entry name" value="Fn3_like"/>
    <property type="match status" value="1"/>
</dbReference>
<keyword evidence="9" id="KW-0136">Cellulose degradation</keyword>
<comment type="subcellular location">
    <subcellularLocation>
        <location evidence="2">Secreted</location>
    </subcellularLocation>
</comment>
<dbReference type="GO" id="GO:0008422">
    <property type="term" value="F:beta-glucosidase activity"/>
    <property type="evidence" value="ECO:0007669"/>
    <property type="project" value="UniProtKB-EC"/>
</dbReference>
<name>A0A6A6W872_9PEZI</name>
<evidence type="ECO:0000256" key="10">
    <source>
        <dbReference type="ARBA" id="ARBA00023180"/>
    </source>
</evidence>
<evidence type="ECO:0000256" key="16">
    <source>
        <dbReference type="ARBA" id="ARBA00041276"/>
    </source>
</evidence>
<evidence type="ECO:0000259" key="20">
    <source>
        <dbReference type="SMART" id="SM01217"/>
    </source>
</evidence>
<evidence type="ECO:0000256" key="1">
    <source>
        <dbReference type="ARBA" id="ARBA00000448"/>
    </source>
</evidence>
<dbReference type="FunFam" id="2.60.40.10:FF:000757">
    <property type="entry name" value="Beta-glucosidase G"/>
    <property type="match status" value="1"/>
</dbReference>
<keyword evidence="22" id="KW-1185">Reference proteome</keyword>
<dbReference type="Proteomes" id="UP000799437">
    <property type="component" value="Unassembled WGS sequence"/>
</dbReference>
<dbReference type="Gene3D" id="3.40.50.1700">
    <property type="entry name" value="Glycoside hydrolase family 3 C-terminal domain"/>
    <property type="match status" value="1"/>
</dbReference>
<evidence type="ECO:0000256" key="2">
    <source>
        <dbReference type="ARBA" id="ARBA00004613"/>
    </source>
</evidence>
<comment type="similarity">
    <text evidence="4">Belongs to the glycosyl hydrolase 3 family.</text>
</comment>
<dbReference type="SUPFAM" id="SSF52279">
    <property type="entry name" value="Beta-D-glucan exohydrolase, C-terminal domain"/>
    <property type="match status" value="1"/>
</dbReference>
<keyword evidence="7 19" id="KW-0732">Signal</keyword>
<dbReference type="InterPro" id="IPR002772">
    <property type="entry name" value="Glyco_hydro_3_C"/>
</dbReference>
<keyword evidence="13" id="KW-0624">Polysaccharide degradation</keyword>
<comment type="catalytic activity">
    <reaction evidence="1">
        <text>Hydrolysis of terminal, non-reducing beta-D-glucosyl residues with release of beta-D-glucose.</text>
        <dbReference type="EC" id="3.2.1.21"/>
    </reaction>
</comment>
<dbReference type="Gene3D" id="3.20.20.300">
    <property type="entry name" value="Glycoside hydrolase, family 3, N-terminal domain"/>
    <property type="match status" value="1"/>
</dbReference>
<keyword evidence="6" id="KW-0964">Secreted</keyword>
<dbReference type="InterPro" id="IPR013783">
    <property type="entry name" value="Ig-like_fold"/>
</dbReference>
<comment type="pathway">
    <text evidence="3">Glycan metabolism; cellulose degradation.</text>
</comment>
<dbReference type="EMBL" id="ML996570">
    <property type="protein sequence ID" value="KAF2759088.1"/>
    <property type="molecule type" value="Genomic_DNA"/>
</dbReference>
<feature type="domain" description="Fibronectin type III-like" evidence="20">
    <location>
        <begin position="712"/>
        <end position="783"/>
    </location>
</feature>
<dbReference type="RefSeq" id="XP_033601539.1">
    <property type="nucleotide sequence ID" value="XM_033746850.1"/>
</dbReference>
<evidence type="ECO:0000256" key="13">
    <source>
        <dbReference type="ARBA" id="ARBA00023326"/>
    </source>
</evidence>
<dbReference type="FunFam" id="3.20.20.300:FF:000002">
    <property type="entry name" value="Probable beta-glucosidase"/>
    <property type="match status" value="1"/>
</dbReference>
<dbReference type="PRINTS" id="PR00133">
    <property type="entry name" value="GLHYDRLASE3"/>
</dbReference>
<accession>A0A6A6W872</accession>